<proteinExistence type="predicted"/>
<dbReference type="Proteomes" id="UP001195483">
    <property type="component" value="Unassembled WGS sequence"/>
</dbReference>
<reference evidence="1" key="3">
    <citation type="submission" date="2023-05" db="EMBL/GenBank/DDBJ databases">
        <authorList>
            <person name="Smith C.H."/>
        </authorList>
    </citation>
    <scope>NUCLEOTIDE SEQUENCE</scope>
    <source>
        <strain evidence="1">CHS0354</strain>
        <tissue evidence="1">Mantle</tissue>
    </source>
</reference>
<reference evidence="1" key="2">
    <citation type="journal article" date="2021" name="Genome Biol. Evol.">
        <title>Developing a high-quality reference genome for a parasitic bivalve with doubly uniparental inheritance (Bivalvia: Unionida).</title>
        <authorList>
            <person name="Smith C.H."/>
        </authorList>
    </citation>
    <scope>NUCLEOTIDE SEQUENCE</scope>
    <source>
        <strain evidence="1">CHS0354</strain>
        <tissue evidence="1">Mantle</tissue>
    </source>
</reference>
<protein>
    <submittedName>
        <fullName evidence="1">Uncharacterized protein</fullName>
    </submittedName>
</protein>
<evidence type="ECO:0000313" key="1">
    <source>
        <dbReference type="EMBL" id="KAK3609114.1"/>
    </source>
</evidence>
<reference evidence="1" key="1">
    <citation type="journal article" date="2021" name="Genome Biol. Evol.">
        <title>A High-Quality Reference Genome for a Parasitic Bivalve with Doubly Uniparental Inheritance (Bivalvia: Unionida).</title>
        <authorList>
            <person name="Smith C.H."/>
        </authorList>
    </citation>
    <scope>NUCLEOTIDE SEQUENCE</scope>
    <source>
        <strain evidence="1">CHS0354</strain>
    </source>
</reference>
<gene>
    <name evidence="1" type="ORF">CHS0354_007792</name>
</gene>
<dbReference type="AlphaFoldDB" id="A0AAE0TF03"/>
<accession>A0AAE0TF03</accession>
<dbReference type="EMBL" id="JAEAOA010000528">
    <property type="protein sequence ID" value="KAK3609114.1"/>
    <property type="molecule type" value="Genomic_DNA"/>
</dbReference>
<keyword evidence="2" id="KW-1185">Reference proteome</keyword>
<name>A0AAE0TF03_9BIVA</name>
<comment type="caution">
    <text evidence="1">The sequence shown here is derived from an EMBL/GenBank/DDBJ whole genome shotgun (WGS) entry which is preliminary data.</text>
</comment>
<evidence type="ECO:0000313" key="2">
    <source>
        <dbReference type="Proteomes" id="UP001195483"/>
    </source>
</evidence>
<organism evidence="1 2">
    <name type="scientific">Potamilus streckersoni</name>
    <dbReference type="NCBI Taxonomy" id="2493646"/>
    <lineage>
        <taxon>Eukaryota</taxon>
        <taxon>Metazoa</taxon>
        <taxon>Spiralia</taxon>
        <taxon>Lophotrochozoa</taxon>
        <taxon>Mollusca</taxon>
        <taxon>Bivalvia</taxon>
        <taxon>Autobranchia</taxon>
        <taxon>Heteroconchia</taxon>
        <taxon>Palaeoheterodonta</taxon>
        <taxon>Unionida</taxon>
        <taxon>Unionoidea</taxon>
        <taxon>Unionidae</taxon>
        <taxon>Ambleminae</taxon>
        <taxon>Lampsilini</taxon>
        <taxon>Potamilus</taxon>
    </lineage>
</organism>
<sequence length="97" mass="11216">MHPGTSMTQVRNFICCSEVRKLDQDLLGPDKFAIQVKVITGYFRRFSKNYTKTVRLLKDQPLGRITREEATSKKVSVTWRWTVVKHGGFEGRLISDL</sequence>